<dbReference type="Gene3D" id="1.25.40.10">
    <property type="entry name" value="Tetratricopeptide repeat domain"/>
    <property type="match status" value="2"/>
</dbReference>
<keyword evidence="4 6" id="KW-0802">TPR repeat</keyword>
<dbReference type="InterPro" id="IPR015943">
    <property type="entry name" value="WD40/YVTN_repeat-like_dom_sf"/>
</dbReference>
<proteinExistence type="inferred from homology"/>
<dbReference type="PANTHER" id="PTHR46630">
    <property type="entry name" value="TETRATRICOPEPTIDE REPEAT PROTEIN 29"/>
    <property type="match status" value="1"/>
</dbReference>
<evidence type="ECO:0008006" key="9">
    <source>
        <dbReference type="Google" id="ProtNLM"/>
    </source>
</evidence>
<dbReference type="InterPro" id="IPR019734">
    <property type="entry name" value="TPR_rpt"/>
</dbReference>
<evidence type="ECO:0000256" key="4">
    <source>
        <dbReference type="ARBA" id="ARBA00022803"/>
    </source>
</evidence>
<keyword evidence="3" id="KW-0677">Repeat</keyword>
<dbReference type="Gene3D" id="2.130.10.10">
    <property type="entry name" value="YVTN repeat-like/Quinoprotein amine dehydrogenase"/>
    <property type="match status" value="1"/>
</dbReference>
<evidence type="ECO:0000256" key="1">
    <source>
        <dbReference type="ARBA" id="ARBA00004496"/>
    </source>
</evidence>
<keyword evidence="8" id="KW-1185">Reference proteome</keyword>
<gene>
    <name evidence="7" type="ORF">GCM10022214_11220</name>
</gene>
<feature type="repeat" description="TPR" evidence="6">
    <location>
        <begin position="1059"/>
        <end position="1092"/>
    </location>
</feature>
<evidence type="ECO:0000256" key="3">
    <source>
        <dbReference type="ARBA" id="ARBA00022737"/>
    </source>
</evidence>
<comment type="caution">
    <text evidence="7">The sequence shown here is derived from an EMBL/GenBank/DDBJ whole genome shotgun (WGS) entry which is preliminary data.</text>
</comment>
<name>A0ABP7V5Y0_9ACTN</name>
<sequence>MSTDLYGARVLAVAPDRLSVRMRIFVVYYESAFREALDLPDDPVFFLRLLWDYAYQWTSRGNSPDGTLAEFDYKVLMDDAWTEENTGSYVRSVQRVAERNAEPDADDWEHIHDFYYERHGGWVDEHRLVQADYVVRVTDPRWLTGVEPGYSWATVWYPSPEFGGGDVPGEPRFGEAVASLVPFPGRTVGDPGAGALAFSDDGTLLAVGGGHGEVVVYGTEGWTERARFTIPRPSSGMGLMWVPGRHVIVARPKIRYEPQVAWDVDAGAGVEVPLEAGFVRSLTGRYRVEFGEGPGVEFVSAPHTTDRTVLLGIDPEADAAEFPPDAWAVAFSSDESRMFALDGRGDPMRFSVLDPQDGRFRGVVETDGDVTDFAASPDGTYLAVTEAVDDAVEPTLRQVDEGGRLVARARFRRRAGAVAWSPDGRFLAVDLHHPGGQPSEVRIIPVLPASPSPAPAFEVIGHLPARAADARAADEVERGVEAARAGDADAARELLSAHTGKGRTSAGMRADLTLAALAPSSGLAVECLRRVASGEDPEAAPQASVALSALDDESLQRAMAAEHLGDTETARSIYETGGELATVLLGRLLGDREILARAQGADDPLAASYAGYLLGGLLIASGEHDEAIGVLSRACETARATRESPYGILPWIAVRLGELLVERETATEEIREAFVLAQPLMEIADPALAAVGLGALNGNPYAVQGALEWLKAWSGERHAHGSRLATSLGARIVETSDEPGDHPLTQVLRELDGAPESAAYGLFLAARDSGSRKEWDDALRDWGTVADTGVLPYARWAGTCQAVLLTVRDDLEGARHALRHGREDRLIVEIADAFYKDEDYEKARIAYAMAIEGDDRIAAGRASLGLGHILSGDGRLAEAAEAYRRARRQADGSHATNAAFNLATVLGKLGDKAGAVEAARDAHERAVAAGDPAHGRAHTAKRLGDKLRDMGDLAGARDAYQAAVDAWRERWEEEYPYDARWSLLYLAQIHGLHGDFEASEPILRALLKMFANSKGEEEQEIALIAQLSMALNAKSRHDLDEALPWFQKVIDSGDDRHIPTAVAHLAELYYWLGDKAEAARHYERTLELSDNPEYVAEAAYRLGEHLAETGERDRAIAMMKRALASGFDGFDADAERLLDRLRET</sequence>
<dbReference type="PANTHER" id="PTHR46630:SF1">
    <property type="entry name" value="TETRATRICOPEPTIDE REPEAT PROTEIN 29"/>
    <property type="match status" value="1"/>
</dbReference>
<dbReference type="SMART" id="SM00028">
    <property type="entry name" value="TPR"/>
    <property type="match status" value="7"/>
</dbReference>
<dbReference type="PROSITE" id="PS50005">
    <property type="entry name" value="TPR"/>
    <property type="match status" value="1"/>
</dbReference>
<dbReference type="SUPFAM" id="SSF82171">
    <property type="entry name" value="DPP6 N-terminal domain-like"/>
    <property type="match status" value="1"/>
</dbReference>
<dbReference type="InterPro" id="IPR011990">
    <property type="entry name" value="TPR-like_helical_dom_sf"/>
</dbReference>
<dbReference type="InterPro" id="IPR051476">
    <property type="entry name" value="Bac_ResReg_Asp_Phosphatase"/>
</dbReference>
<dbReference type="SUPFAM" id="SSF81901">
    <property type="entry name" value="HCP-like"/>
    <property type="match status" value="1"/>
</dbReference>
<organism evidence="7 8">
    <name type="scientific">Actinomadura miaoliensis</name>
    <dbReference type="NCBI Taxonomy" id="430685"/>
    <lineage>
        <taxon>Bacteria</taxon>
        <taxon>Bacillati</taxon>
        <taxon>Actinomycetota</taxon>
        <taxon>Actinomycetes</taxon>
        <taxon>Streptosporangiales</taxon>
        <taxon>Thermomonosporaceae</taxon>
        <taxon>Actinomadura</taxon>
    </lineage>
</organism>
<dbReference type="EMBL" id="BAAAZG010000002">
    <property type="protein sequence ID" value="GAA4060275.1"/>
    <property type="molecule type" value="Genomic_DNA"/>
</dbReference>
<keyword evidence="2" id="KW-0963">Cytoplasm</keyword>
<evidence type="ECO:0000313" key="7">
    <source>
        <dbReference type="EMBL" id="GAA4060275.1"/>
    </source>
</evidence>
<evidence type="ECO:0000256" key="6">
    <source>
        <dbReference type="PROSITE-ProRule" id="PRU00339"/>
    </source>
</evidence>
<comment type="similarity">
    <text evidence="5">Belongs to the Rap family.</text>
</comment>
<dbReference type="Proteomes" id="UP001500683">
    <property type="component" value="Unassembled WGS sequence"/>
</dbReference>
<protein>
    <recommendedName>
        <fullName evidence="9">Tetratricopeptide repeat protein</fullName>
    </recommendedName>
</protein>
<reference evidence="8" key="1">
    <citation type="journal article" date="2019" name="Int. J. Syst. Evol. Microbiol.">
        <title>The Global Catalogue of Microorganisms (GCM) 10K type strain sequencing project: providing services to taxonomists for standard genome sequencing and annotation.</title>
        <authorList>
            <consortium name="The Broad Institute Genomics Platform"/>
            <consortium name="The Broad Institute Genome Sequencing Center for Infectious Disease"/>
            <person name="Wu L."/>
            <person name="Ma J."/>
        </authorList>
    </citation>
    <scope>NUCLEOTIDE SEQUENCE [LARGE SCALE GENOMIC DNA]</scope>
    <source>
        <strain evidence="8">JCM 16702</strain>
    </source>
</reference>
<accession>A0ABP7V5Y0</accession>
<dbReference type="RefSeq" id="WP_344941678.1">
    <property type="nucleotide sequence ID" value="NZ_BAAAZG010000002.1"/>
</dbReference>
<evidence type="ECO:0000256" key="5">
    <source>
        <dbReference type="ARBA" id="ARBA00038253"/>
    </source>
</evidence>
<comment type="subcellular location">
    <subcellularLocation>
        <location evidence="1">Cytoplasm</location>
    </subcellularLocation>
</comment>
<dbReference type="SUPFAM" id="SSF48452">
    <property type="entry name" value="TPR-like"/>
    <property type="match status" value="1"/>
</dbReference>
<evidence type="ECO:0000256" key="2">
    <source>
        <dbReference type="ARBA" id="ARBA00022490"/>
    </source>
</evidence>
<evidence type="ECO:0000313" key="8">
    <source>
        <dbReference type="Proteomes" id="UP001500683"/>
    </source>
</evidence>